<dbReference type="EMBL" id="CP133548">
    <property type="protein sequence ID" value="WMS89010.1"/>
    <property type="molecule type" value="Genomic_DNA"/>
</dbReference>
<protein>
    <submittedName>
        <fullName evidence="2">Uncharacterized protein</fullName>
    </submittedName>
</protein>
<reference evidence="2 3" key="1">
    <citation type="submission" date="2023-08" db="EMBL/GenBank/DDBJ databases">
        <title>Pleionea litopenaei sp. nov., isolated from stomach of juvenile Litopenaeus vannamei.</title>
        <authorList>
            <person name="Rho A.M."/>
            <person name="Hwang C.Y."/>
        </authorList>
    </citation>
    <scope>NUCLEOTIDE SEQUENCE [LARGE SCALE GENOMIC DNA]</scope>
    <source>
        <strain evidence="2 3">HL-JVS1</strain>
    </source>
</reference>
<evidence type="ECO:0000313" key="3">
    <source>
        <dbReference type="Proteomes" id="UP001239782"/>
    </source>
</evidence>
<accession>A0AA51RWS8</accession>
<sequence length="443" mass="50566">MSEPIDQVQVPQPTLGKLWLKLLVFILSALIVFGCAWFWLTLQLKDILSSKIDETGQQLSQIAAIAAAEPVLSEDVTYLEKLTEALLKEPFIEKVAIYRPNGTELISRPIQPVDSTDGLLNGSTEPKESTAEATWRDWLTAHLPKYQSRSIVFMPEINWDQQSVGWIQLTIDRKFLEQGIRDNSYQITLSCLLAFGITLVIGLAFILRSHWKQFKAKKVLTPINLDDESETHLHAIALQAKKKTLSSQTRFRELKVAGHSSTQPVIQEYSGVYAILKFDLKPQDPFDSIELSNAWLHWLTIFDELKNLHQIKIETLESNTFLITPRGNDVKRLISFGYCVNRLAPFFSYYNKARLLVEQGSLIKGIQGVSVTMLDTNTLKRLNHLLSQETESIILTDNVLHELNLKPTSETESTLFEQLLEMSERELIERQVATFKQRLQTQE</sequence>
<dbReference type="AlphaFoldDB" id="A0AA51RWS8"/>
<dbReference type="RefSeq" id="WP_309204244.1">
    <property type="nucleotide sequence ID" value="NZ_CP133548.1"/>
</dbReference>
<keyword evidence="3" id="KW-1185">Reference proteome</keyword>
<feature type="transmembrane region" description="Helical" evidence="1">
    <location>
        <begin position="185"/>
        <end position="207"/>
    </location>
</feature>
<gene>
    <name evidence="2" type="ORF">Q9312_08860</name>
</gene>
<keyword evidence="1" id="KW-0812">Transmembrane</keyword>
<dbReference type="Proteomes" id="UP001239782">
    <property type="component" value="Chromosome"/>
</dbReference>
<evidence type="ECO:0000256" key="1">
    <source>
        <dbReference type="SAM" id="Phobius"/>
    </source>
</evidence>
<dbReference type="KEGG" id="plei:Q9312_08860"/>
<evidence type="ECO:0000313" key="2">
    <source>
        <dbReference type="EMBL" id="WMS89010.1"/>
    </source>
</evidence>
<organism evidence="2 3">
    <name type="scientific">Pleionea litopenaei</name>
    <dbReference type="NCBI Taxonomy" id="3070815"/>
    <lineage>
        <taxon>Bacteria</taxon>
        <taxon>Pseudomonadati</taxon>
        <taxon>Pseudomonadota</taxon>
        <taxon>Gammaproteobacteria</taxon>
        <taxon>Oceanospirillales</taxon>
        <taxon>Pleioneaceae</taxon>
        <taxon>Pleionea</taxon>
    </lineage>
</organism>
<name>A0AA51RWS8_9GAMM</name>
<keyword evidence="1" id="KW-0472">Membrane</keyword>
<keyword evidence="1" id="KW-1133">Transmembrane helix</keyword>
<proteinExistence type="predicted"/>
<feature type="transmembrane region" description="Helical" evidence="1">
    <location>
        <begin position="18"/>
        <end position="40"/>
    </location>
</feature>